<name>A0A9Q9ISW3_9ACTN</name>
<evidence type="ECO:0000256" key="2">
    <source>
        <dbReference type="ARBA" id="ARBA00022679"/>
    </source>
</evidence>
<dbReference type="InterPro" id="IPR011990">
    <property type="entry name" value="TPR-like_helical_dom_sf"/>
</dbReference>
<gene>
    <name evidence="6" type="ORF">Daura_25470</name>
</gene>
<dbReference type="RefSeq" id="WP_052387484.1">
    <property type="nucleotide sequence ID" value="NZ_CP073767.1"/>
</dbReference>
<evidence type="ECO:0000313" key="7">
    <source>
        <dbReference type="Proteomes" id="UP001058003"/>
    </source>
</evidence>
<organism evidence="6 7">
    <name type="scientific">Dactylosporangium aurantiacum</name>
    <dbReference type="NCBI Taxonomy" id="35754"/>
    <lineage>
        <taxon>Bacteria</taxon>
        <taxon>Bacillati</taxon>
        <taxon>Actinomycetota</taxon>
        <taxon>Actinomycetes</taxon>
        <taxon>Micromonosporales</taxon>
        <taxon>Micromonosporaceae</taxon>
        <taxon>Dactylosporangium</taxon>
    </lineage>
</organism>
<dbReference type="SUPFAM" id="SSF48452">
    <property type="entry name" value="TPR-like"/>
    <property type="match status" value="1"/>
</dbReference>
<dbReference type="KEGG" id="daur:Daura_25470"/>
<accession>A0A9Q9ISW3</accession>
<dbReference type="InterPro" id="IPR029063">
    <property type="entry name" value="SAM-dependent_MTases_sf"/>
</dbReference>
<dbReference type="InterPro" id="IPR025799">
    <property type="entry name" value="Arg_MeTrfase"/>
</dbReference>
<dbReference type="Gene3D" id="3.40.50.150">
    <property type="entry name" value="Vaccinia Virus protein VP39"/>
    <property type="match status" value="1"/>
</dbReference>
<dbReference type="Pfam" id="PF22528">
    <property type="entry name" value="PRMT_C"/>
    <property type="match status" value="1"/>
</dbReference>
<dbReference type="PANTHER" id="PTHR11006:SF4">
    <property type="entry name" value="PROTEIN ARGININE N-METHYLTRANSFERASE 7"/>
    <property type="match status" value="1"/>
</dbReference>
<keyword evidence="3" id="KW-0949">S-adenosyl-L-methionine</keyword>
<dbReference type="AlphaFoldDB" id="A0A9Q9ISW3"/>
<keyword evidence="6" id="KW-0687">Ribonucleoprotein</keyword>
<feature type="region of interest" description="Disordered" evidence="4">
    <location>
        <begin position="1"/>
        <end position="30"/>
    </location>
</feature>
<dbReference type="GO" id="GO:0032259">
    <property type="term" value="P:methylation"/>
    <property type="evidence" value="ECO:0007669"/>
    <property type="project" value="UniProtKB-KW"/>
</dbReference>
<dbReference type="GO" id="GO:0042054">
    <property type="term" value="F:histone methyltransferase activity"/>
    <property type="evidence" value="ECO:0007669"/>
    <property type="project" value="TreeGrafter"/>
</dbReference>
<keyword evidence="1 6" id="KW-0489">Methyltransferase</keyword>
<keyword evidence="7" id="KW-1185">Reference proteome</keyword>
<evidence type="ECO:0000313" key="6">
    <source>
        <dbReference type="EMBL" id="UWZ59212.1"/>
    </source>
</evidence>
<dbReference type="SUPFAM" id="SSF53335">
    <property type="entry name" value="S-adenosyl-L-methionine-dependent methyltransferases"/>
    <property type="match status" value="1"/>
</dbReference>
<dbReference type="InterPro" id="IPR055135">
    <property type="entry name" value="PRMT_dom"/>
</dbReference>
<keyword evidence="2" id="KW-0808">Transferase</keyword>
<dbReference type="PROSITE" id="PS51678">
    <property type="entry name" value="SAM_MT_PRMT"/>
    <property type="match status" value="1"/>
</dbReference>
<evidence type="ECO:0000259" key="5">
    <source>
        <dbReference type="Pfam" id="PF22528"/>
    </source>
</evidence>
<sequence length="364" mass="40119">MKSRTHSAAGPLTGADGRLPDGSAGDDPLARADALLHDGRYEEAAEHYRSARERDPQDWRAVTGYNRAIRRIVPRWHFEMMHDHERALQYEAAIKQVVTADHLVLDVGTGSGMLALMAARVGAERVVACEGQRVVAETAMRIVDGAGYAGQVDVVPKMSTDLVVPGDLPRRADVLITETVDCGLLGEGILVSLSHAREHLLTDQAIIVPGRARVLAQLVESRALHQKNTVGELYGFDLSGFNELASLEYFDTRLRRHEHRVLSAPFEVFRFDFHRDGPEPRHATLPVVPTTAGTGHAVVFWFELELVPGIVVTNAPDHPTTHWKQAVQCLPQPVAVDPRDPLVVDVRHDGLRICFTGITKEHEA</sequence>
<evidence type="ECO:0000256" key="3">
    <source>
        <dbReference type="ARBA" id="ARBA00022691"/>
    </source>
</evidence>
<dbReference type="Pfam" id="PF06325">
    <property type="entry name" value="PrmA"/>
    <property type="match status" value="1"/>
</dbReference>
<protein>
    <submittedName>
        <fullName evidence="6">50S ribosomal protein L11 methyltransferase</fullName>
    </submittedName>
</protein>
<dbReference type="GO" id="GO:0016274">
    <property type="term" value="F:protein-arginine N-methyltransferase activity"/>
    <property type="evidence" value="ECO:0007669"/>
    <property type="project" value="InterPro"/>
</dbReference>
<dbReference type="OrthoDB" id="4772897at2"/>
<evidence type="ECO:0000256" key="4">
    <source>
        <dbReference type="SAM" id="MobiDB-lite"/>
    </source>
</evidence>
<dbReference type="CDD" id="cd02440">
    <property type="entry name" value="AdoMet_MTases"/>
    <property type="match status" value="1"/>
</dbReference>
<dbReference type="EMBL" id="CP073767">
    <property type="protein sequence ID" value="UWZ59212.1"/>
    <property type="molecule type" value="Genomic_DNA"/>
</dbReference>
<reference evidence="6" key="1">
    <citation type="submission" date="2021-04" db="EMBL/GenBank/DDBJ databases">
        <title>Dactylosporangium aurantiacum NRRL B-8018 full assembly.</title>
        <authorList>
            <person name="Hartkoorn R.C."/>
            <person name="Beaudoing E."/>
            <person name="Hot D."/>
        </authorList>
    </citation>
    <scope>NUCLEOTIDE SEQUENCE</scope>
    <source>
        <strain evidence="6">NRRL B-8018</strain>
    </source>
</reference>
<keyword evidence="6" id="KW-0689">Ribosomal protein</keyword>
<evidence type="ECO:0000256" key="1">
    <source>
        <dbReference type="ARBA" id="ARBA00022603"/>
    </source>
</evidence>
<dbReference type="PANTHER" id="PTHR11006">
    <property type="entry name" value="PROTEIN ARGININE N-METHYLTRANSFERASE"/>
    <property type="match status" value="1"/>
</dbReference>
<dbReference type="Gene3D" id="2.70.160.11">
    <property type="entry name" value="Hnrnp arginine n-methyltransferase1"/>
    <property type="match status" value="1"/>
</dbReference>
<dbReference type="Proteomes" id="UP001058003">
    <property type="component" value="Chromosome"/>
</dbReference>
<feature type="domain" description="Protein arginine N-methyltransferase" evidence="5">
    <location>
        <begin position="211"/>
        <end position="342"/>
    </location>
</feature>
<proteinExistence type="predicted"/>
<dbReference type="GO" id="GO:0005840">
    <property type="term" value="C:ribosome"/>
    <property type="evidence" value="ECO:0007669"/>
    <property type="project" value="UniProtKB-KW"/>
</dbReference>